<gene>
    <name evidence="3" type="ORF">E4635_04020</name>
</gene>
<feature type="domain" description="CBU-0592-like" evidence="2">
    <location>
        <begin position="5"/>
        <end position="77"/>
    </location>
</feature>
<keyword evidence="1" id="KW-0472">Membrane</keyword>
<organism evidence="3 4">
    <name type="scientific">Flavobacterium humi</name>
    <dbReference type="NCBI Taxonomy" id="2562683"/>
    <lineage>
        <taxon>Bacteria</taxon>
        <taxon>Pseudomonadati</taxon>
        <taxon>Bacteroidota</taxon>
        <taxon>Flavobacteriia</taxon>
        <taxon>Flavobacteriales</taxon>
        <taxon>Flavobacteriaceae</taxon>
        <taxon>Flavobacterium</taxon>
    </lineage>
</organism>
<keyword evidence="4" id="KW-1185">Reference proteome</keyword>
<dbReference type="AlphaFoldDB" id="A0A4Z0LBG9"/>
<dbReference type="Proteomes" id="UP000297407">
    <property type="component" value="Unassembled WGS sequence"/>
</dbReference>
<evidence type="ECO:0000313" key="4">
    <source>
        <dbReference type="Proteomes" id="UP000297407"/>
    </source>
</evidence>
<keyword evidence="1" id="KW-1133">Transmembrane helix</keyword>
<dbReference type="EMBL" id="SRLH01000002">
    <property type="protein sequence ID" value="TGD59026.1"/>
    <property type="molecule type" value="Genomic_DNA"/>
</dbReference>
<dbReference type="RefSeq" id="WP_135525336.1">
    <property type="nucleotide sequence ID" value="NZ_SRLH01000002.1"/>
</dbReference>
<evidence type="ECO:0000259" key="2">
    <source>
        <dbReference type="Pfam" id="PF26604"/>
    </source>
</evidence>
<protein>
    <recommendedName>
        <fullName evidence="2">CBU-0592-like domain-containing protein</fullName>
    </recommendedName>
</protein>
<accession>A0A4Z0LBG9</accession>
<dbReference type="NCBIfam" id="NF047864">
    <property type="entry name" value="CBU_0592_membra"/>
    <property type="match status" value="1"/>
</dbReference>
<feature type="transmembrane region" description="Helical" evidence="1">
    <location>
        <begin position="6"/>
        <end position="26"/>
    </location>
</feature>
<keyword evidence="1" id="KW-0812">Transmembrane</keyword>
<reference evidence="3 4" key="1">
    <citation type="submission" date="2019-04" db="EMBL/GenBank/DDBJ databases">
        <title>Flavobacterium sp. strain DS2-A Genome sequencing and assembly.</title>
        <authorList>
            <person name="Kim I."/>
        </authorList>
    </citation>
    <scope>NUCLEOTIDE SEQUENCE [LARGE SCALE GENOMIC DNA]</scope>
    <source>
        <strain evidence="3 4">DS2-A</strain>
    </source>
</reference>
<dbReference type="InterPro" id="IPR058058">
    <property type="entry name" value="CBU_0592-like"/>
</dbReference>
<name>A0A4Z0LBG9_9FLAO</name>
<comment type="caution">
    <text evidence="3">The sequence shown here is derived from an EMBL/GenBank/DDBJ whole genome shotgun (WGS) entry which is preliminary data.</text>
</comment>
<dbReference type="Pfam" id="PF26604">
    <property type="entry name" value="CBU_0592"/>
    <property type="match status" value="1"/>
</dbReference>
<proteinExistence type="predicted"/>
<evidence type="ECO:0000313" key="3">
    <source>
        <dbReference type="EMBL" id="TGD59026.1"/>
    </source>
</evidence>
<sequence>MDYNDIIGTIGVGIILIAYFLNIFSLIPKDGKFYFVLNVLGASIACYASILIYYMPFIILEGTWAAVSVVGLIKCLKK</sequence>
<dbReference type="OrthoDB" id="798534at2"/>
<feature type="transmembrane region" description="Helical" evidence="1">
    <location>
        <begin position="33"/>
        <end position="52"/>
    </location>
</feature>
<evidence type="ECO:0000256" key="1">
    <source>
        <dbReference type="SAM" id="Phobius"/>
    </source>
</evidence>